<comment type="caution">
    <text evidence="12">The sequence shown here is derived from an EMBL/GenBank/DDBJ whole genome shotgun (WGS) entry which is preliminary data.</text>
</comment>
<evidence type="ECO:0000256" key="7">
    <source>
        <dbReference type="SAM" id="MobiDB-lite"/>
    </source>
</evidence>
<keyword evidence="13" id="KW-1185">Reference proteome</keyword>
<organism evidence="12 13">
    <name type="scientific">Limnofasciculus baicalensis BBK-W-15</name>
    <dbReference type="NCBI Taxonomy" id="2699891"/>
    <lineage>
        <taxon>Bacteria</taxon>
        <taxon>Bacillati</taxon>
        <taxon>Cyanobacteriota</taxon>
        <taxon>Cyanophyceae</taxon>
        <taxon>Coleofasciculales</taxon>
        <taxon>Coleofasciculaceae</taxon>
        <taxon>Limnofasciculus</taxon>
        <taxon>Limnofasciculus baicalensis</taxon>
    </lineage>
</organism>
<evidence type="ECO:0000256" key="9">
    <source>
        <dbReference type="SAM" id="SignalP"/>
    </source>
</evidence>
<reference evidence="12" key="1">
    <citation type="submission" date="2022-06" db="EMBL/GenBank/DDBJ databases">
        <title>New cyanobacteria of genus Symplocastrum in benthos of Lake Baikal.</title>
        <authorList>
            <person name="Sorokovikova E."/>
            <person name="Tikhonova I."/>
            <person name="Krasnopeev A."/>
            <person name="Evseev P."/>
            <person name="Gladkikh A."/>
            <person name="Belykh O."/>
        </authorList>
    </citation>
    <scope>NUCLEOTIDE SEQUENCE</scope>
    <source>
        <strain evidence="12">BBK-W-15</strain>
    </source>
</reference>
<accession>A0AAE3GPB4</accession>
<dbReference type="Gene3D" id="3.30.70.100">
    <property type="match status" value="1"/>
</dbReference>
<evidence type="ECO:0000313" key="12">
    <source>
        <dbReference type="EMBL" id="MCP2727521.1"/>
    </source>
</evidence>
<evidence type="ECO:0000256" key="5">
    <source>
        <dbReference type="ARBA" id="ARBA00022989"/>
    </source>
</evidence>
<keyword evidence="4 8" id="KW-0812">Transmembrane</keyword>
<dbReference type="EMBL" id="JAMZMM010000017">
    <property type="protein sequence ID" value="MCP2727521.1"/>
    <property type="molecule type" value="Genomic_DNA"/>
</dbReference>
<keyword evidence="3" id="KW-1003">Cell membrane</keyword>
<sequence>MKKYWRSLIALLLVTFLIVVSPRLSQAQENSPIGSNSNYNTVVLDGNTLFAIPEALGETSPEERSRETTSQVEKFAKTTSLPIESLMIGDQNGIAVIFSGDSVIAKITEADARAANTTPRELGDAYLEKLKSAVSQYREKYSLSDSVYRGSILDRALEFISSLTIQNNQLNYTNAILYTIIATVLFVAVLIGTNKIFGGIFNKLNYQLAHNIKAIEIPYIPFFSDRINEILIHIIKWIRLLVNLLFATIYLVLILNLFPWTKHLGATIWQKFISASHKAWGNLISYIPNLFTVTIIIIVTYYVLRIINSIFRELGKGTISFPGFYPEWAEPTYRLLSLLIIGLVGVIIFPYLPGFGSASFQGISIFLGVLVSLGSSAAVSNAVAGIILIYTRAFQVGDRIEIAGPKENVKGDVEEKSLLVTRIRTGLNIIVTIPNSSLLSSNIKNYSASKRDSNRPVIIATRVNFSYHLPWQTVYEILTNAAKITPYVLADPPPGAFQRYLNDSSVTYQLEVYTDYPNKEFTIWSELHKNIRDKCNEAGIEILSPDYSAIRDGNRSTIPDNYLPKNYTPEGFNLHPLGNLFQIDLKWGAGDKNGKPSHTPEMATDGEPNRNVDSLES</sequence>
<name>A0AAE3GPB4_9CYAN</name>
<dbReference type="Gene3D" id="1.10.287.1260">
    <property type="match status" value="1"/>
</dbReference>
<dbReference type="PANTHER" id="PTHR30221">
    <property type="entry name" value="SMALL-CONDUCTANCE MECHANOSENSITIVE CHANNEL"/>
    <property type="match status" value="1"/>
</dbReference>
<evidence type="ECO:0000256" key="8">
    <source>
        <dbReference type="SAM" id="Phobius"/>
    </source>
</evidence>
<evidence type="ECO:0000256" key="6">
    <source>
        <dbReference type="ARBA" id="ARBA00023136"/>
    </source>
</evidence>
<keyword evidence="5 8" id="KW-1133">Transmembrane helix</keyword>
<evidence type="ECO:0000259" key="11">
    <source>
        <dbReference type="Pfam" id="PF21082"/>
    </source>
</evidence>
<proteinExistence type="inferred from homology"/>
<evidence type="ECO:0000256" key="3">
    <source>
        <dbReference type="ARBA" id="ARBA00022475"/>
    </source>
</evidence>
<feature type="signal peptide" evidence="9">
    <location>
        <begin position="1"/>
        <end position="27"/>
    </location>
</feature>
<dbReference type="InterPro" id="IPR045275">
    <property type="entry name" value="MscS_archaea/bacteria_type"/>
</dbReference>
<dbReference type="Gene3D" id="2.30.30.60">
    <property type="match status" value="1"/>
</dbReference>
<evidence type="ECO:0000256" key="2">
    <source>
        <dbReference type="ARBA" id="ARBA00008017"/>
    </source>
</evidence>
<dbReference type="SUPFAM" id="SSF82689">
    <property type="entry name" value="Mechanosensitive channel protein MscS (YggB), C-terminal domain"/>
    <property type="match status" value="1"/>
</dbReference>
<dbReference type="Proteomes" id="UP001204953">
    <property type="component" value="Unassembled WGS sequence"/>
</dbReference>
<dbReference type="RefSeq" id="WP_254010337.1">
    <property type="nucleotide sequence ID" value="NZ_JAMZMM010000017.1"/>
</dbReference>
<protein>
    <submittedName>
        <fullName evidence="12">Mechanosensitive ion channel</fullName>
    </submittedName>
</protein>
<dbReference type="GO" id="GO:0008381">
    <property type="term" value="F:mechanosensitive monoatomic ion channel activity"/>
    <property type="evidence" value="ECO:0007669"/>
    <property type="project" value="InterPro"/>
</dbReference>
<dbReference type="InterPro" id="IPR049278">
    <property type="entry name" value="MS_channel_C"/>
</dbReference>
<feature type="chain" id="PRO_5042122248" evidence="9">
    <location>
        <begin position="28"/>
        <end position="617"/>
    </location>
</feature>
<evidence type="ECO:0000259" key="10">
    <source>
        <dbReference type="Pfam" id="PF00924"/>
    </source>
</evidence>
<keyword evidence="9" id="KW-0732">Signal</keyword>
<dbReference type="AlphaFoldDB" id="A0AAE3GPB4"/>
<dbReference type="InterPro" id="IPR023408">
    <property type="entry name" value="MscS_beta-dom_sf"/>
</dbReference>
<comment type="subcellular location">
    <subcellularLocation>
        <location evidence="1">Cell membrane</location>
        <topology evidence="1">Multi-pass membrane protein</topology>
    </subcellularLocation>
</comment>
<feature type="transmembrane region" description="Helical" evidence="8">
    <location>
        <begin position="240"/>
        <end position="260"/>
    </location>
</feature>
<evidence type="ECO:0000256" key="4">
    <source>
        <dbReference type="ARBA" id="ARBA00022692"/>
    </source>
</evidence>
<dbReference type="PANTHER" id="PTHR30221:SF18">
    <property type="entry name" value="SLL0590 PROTEIN"/>
    <property type="match status" value="1"/>
</dbReference>
<feature type="domain" description="Mechanosensitive ion channel MscS C-terminal" evidence="11">
    <location>
        <begin position="461"/>
        <end position="542"/>
    </location>
</feature>
<feature type="domain" description="Mechanosensitive ion channel MscS" evidence="10">
    <location>
        <begin position="379"/>
        <end position="447"/>
    </location>
</feature>
<evidence type="ECO:0000256" key="1">
    <source>
        <dbReference type="ARBA" id="ARBA00004651"/>
    </source>
</evidence>
<feature type="transmembrane region" description="Helical" evidence="8">
    <location>
        <begin position="365"/>
        <end position="390"/>
    </location>
</feature>
<dbReference type="SUPFAM" id="SSF50182">
    <property type="entry name" value="Sm-like ribonucleoproteins"/>
    <property type="match status" value="1"/>
</dbReference>
<dbReference type="InterPro" id="IPR010920">
    <property type="entry name" value="LSM_dom_sf"/>
</dbReference>
<feature type="transmembrane region" description="Helical" evidence="8">
    <location>
        <begin position="335"/>
        <end position="353"/>
    </location>
</feature>
<dbReference type="InterPro" id="IPR011066">
    <property type="entry name" value="MscS_channel_C_sf"/>
</dbReference>
<dbReference type="Pfam" id="PF21082">
    <property type="entry name" value="MS_channel_3rd"/>
    <property type="match status" value="1"/>
</dbReference>
<feature type="transmembrane region" description="Helical" evidence="8">
    <location>
        <begin position="175"/>
        <end position="193"/>
    </location>
</feature>
<feature type="transmembrane region" description="Helical" evidence="8">
    <location>
        <begin position="280"/>
        <end position="304"/>
    </location>
</feature>
<comment type="similarity">
    <text evidence="2">Belongs to the MscS (TC 1.A.23) family.</text>
</comment>
<keyword evidence="6 8" id="KW-0472">Membrane</keyword>
<gene>
    <name evidence="12" type="ORF">NJ959_03405</name>
</gene>
<dbReference type="InterPro" id="IPR006685">
    <property type="entry name" value="MscS_channel_2nd"/>
</dbReference>
<feature type="region of interest" description="Disordered" evidence="7">
    <location>
        <begin position="591"/>
        <end position="617"/>
    </location>
</feature>
<dbReference type="GO" id="GO:0005886">
    <property type="term" value="C:plasma membrane"/>
    <property type="evidence" value="ECO:0007669"/>
    <property type="project" value="UniProtKB-SubCell"/>
</dbReference>
<dbReference type="Pfam" id="PF00924">
    <property type="entry name" value="MS_channel_2nd"/>
    <property type="match status" value="1"/>
</dbReference>
<evidence type="ECO:0000313" key="13">
    <source>
        <dbReference type="Proteomes" id="UP001204953"/>
    </source>
</evidence>